<organism evidence="2 3">
    <name type="scientific">Acinetobacter bouvetii</name>
    <dbReference type="NCBI Taxonomy" id="202951"/>
    <lineage>
        <taxon>Bacteria</taxon>
        <taxon>Pseudomonadati</taxon>
        <taxon>Pseudomonadota</taxon>
        <taxon>Gammaproteobacteria</taxon>
        <taxon>Moraxellales</taxon>
        <taxon>Moraxellaceae</taxon>
        <taxon>Acinetobacter</taxon>
    </lineage>
</organism>
<dbReference type="InterPro" id="IPR057447">
    <property type="entry name" value="Bbp19-like_phage"/>
</dbReference>
<dbReference type="AlphaFoldDB" id="A0A4Q7AQW7"/>
<dbReference type="Proteomes" id="UP000293483">
    <property type="component" value="Unassembled WGS sequence"/>
</dbReference>
<protein>
    <recommendedName>
        <fullName evidence="1">Bbp19-like phage domain-containing protein</fullName>
    </recommendedName>
</protein>
<dbReference type="EMBL" id="SGSU01000027">
    <property type="protein sequence ID" value="RZG64162.1"/>
    <property type="molecule type" value="Genomic_DNA"/>
</dbReference>
<dbReference type="Pfam" id="PF25181">
    <property type="entry name" value="Phage_Bbp19"/>
    <property type="match status" value="1"/>
</dbReference>
<gene>
    <name evidence="2" type="ORF">EXE25_17595</name>
</gene>
<evidence type="ECO:0000259" key="1">
    <source>
        <dbReference type="Pfam" id="PF25181"/>
    </source>
</evidence>
<proteinExistence type="predicted"/>
<feature type="domain" description="Bbp19-like phage" evidence="1">
    <location>
        <begin position="15"/>
        <end position="70"/>
    </location>
</feature>
<evidence type="ECO:0000313" key="3">
    <source>
        <dbReference type="Proteomes" id="UP000293483"/>
    </source>
</evidence>
<accession>A0A4Q7AQW7</accession>
<sequence>MVKRRYYKPVTAETYRNLFDLDINGMRILEHLAATFCKSIYVRGGLEADRESCFRAGQNDVVQFILKQINRANDPNYKEQVND</sequence>
<name>A0A4Q7AQW7_9GAMM</name>
<reference evidence="2 3" key="1">
    <citation type="submission" date="2019-02" db="EMBL/GenBank/DDBJ databases">
        <title>The Batch Genome Submission of Acinetobacter spp. strains.</title>
        <authorList>
            <person name="Qin J."/>
            <person name="Hu Y."/>
            <person name="Ye H."/>
            <person name="Wei L."/>
            <person name="Feng Y."/>
            <person name="Zong Z."/>
        </authorList>
    </citation>
    <scope>NUCLEOTIDE SEQUENCE [LARGE SCALE GENOMIC DNA]</scope>
    <source>
        <strain evidence="2 3">WCHABo060081</strain>
    </source>
</reference>
<comment type="caution">
    <text evidence="2">The sequence shown here is derived from an EMBL/GenBank/DDBJ whole genome shotgun (WGS) entry which is preliminary data.</text>
</comment>
<evidence type="ECO:0000313" key="2">
    <source>
        <dbReference type="EMBL" id="RZG64162.1"/>
    </source>
</evidence>